<protein>
    <submittedName>
        <fullName evidence="1">Uncharacterized protein</fullName>
    </submittedName>
</protein>
<accession>A0A916DTZ0</accession>
<name>A0A916DTZ0_9BACT</name>
<dbReference type="EMBL" id="AP026867">
    <property type="protein sequence ID" value="BDS11846.1"/>
    <property type="molecule type" value="Genomic_DNA"/>
</dbReference>
<gene>
    <name evidence="1" type="ORF">AsAng_0025600</name>
</gene>
<reference evidence="1" key="1">
    <citation type="submission" date="2022-09" db="EMBL/GenBank/DDBJ databases">
        <title>Aureispira anguillicida sp. nov., isolated from Leptocephalus of Japanese eel Anguilla japonica.</title>
        <authorList>
            <person name="Yuasa K."/>
            <person name="Mekata T."/>
            <person name="Ikunari K."/>
        </authorList>
    </citation>
    <scope>NUCLEOTIDE SEQUENCE</scope>
    <source>
        <strain evidence="1">EL160426</strain>
    </source>
</reference>
<dbReference type="KEGG" id="aup:AsAng_0025600"/>
<evidence type="ECO:0000313" key="1">
    <source>
        <dbReference type="EMBL" id="BDS11846.1"/>
    </source>
</evidence>
<dbReference type="AlphaFoldDB" id="A0A916DTZ0"/>
<dbReference type="Proteomes" id="UP001060919">
    <property type="component" value="Chromosome"/>
</dbReference>
<sequence>MYLTYLTQIYPTFKTNPKQEKSKFQMRIRSKKLKWLFF</sequence>
<evidence type="ECO:0000313" key="2">
    <source>
        <dbReference type="Proteomes" id="UP001060919"/>
    </source>
</evidence>
<keyword evidence="2" id="KW-1185">Reference proteome</keyword>
<organism evidence="1 2">
    <name type="scientific">Aureispira anguillae</name>
    <dbReference type="NCBI Taxonomy" id="2864201"/>
    <lineage>
        <taxon>Bacteria</taxon>
        <taxon>Pseudomonadati</taxon>
        <taxon>Bacteroidota</taxon>
        <taxon>Saprospiria</taxon>
        <taxon>Saprospirales</taxon>
        <taxon>Saprospiraceae</taxon>
        <taxon>Aureispira</taxon>
    </lineage>
</organism>
<proteinExistence type="predicted"/>